<evidence type="ECO:0000313" key="2">
    <source>
        <dbReference type="Proteomes" id="UP000238823"/>
    </source>
</evidence>
<dbReference type="AlphaFoldDB" id="A0A2S9YJ63"/>
<dbReference type="Proteomes" id="UP000238823">
    <property type="component" value="Unassembled WGS sequence"/>
</dbReference>
<comment type="caution">
    <text evidence="1">The sequence shown here is derived from an EMBL/GenBank/DDBJ whole genome shotgun (WGS) entry which is preliminary data.</text>
</comment>
<sequence length="154" mass="17768">MASQRRINAIHLWDLRKPEHHRRYKYKLHRPYDVDTGIVPPRRLAVADDYVVLDADGRIYIKAQYAWDGPSGPTRDTLDFMRGSLVHDALYQLMRENLLPRSHRDDADRLLERMCCEDGMSKLRAARVYWAVKHFGASHTNPRPGPPLIVAPGG</sequence>
<protein>
    <recommendedName>
        <fullName evidence="3">DUF1353 domain-containing protein</fullName>
    </recommendedName>
</protein>
<reference evidence="1 2" key="1">
    <citation type="submission" date="2018-03" db="EMBL/GenBank/DDBJ databases">
        <title>Draft Genome Sequences of the Obligatory Marine Myxobacteria Enhygromyxa salina SWB007.</title>
        <authorList>
            <person name="Poehlein A."/>
            <person name="Moghaddam J.A."/>
            <person name="Harms H."/>
            <person name="Alanjari M."/>
            <person name="Koenig G.M."/>
            <person name="Daniel R."/>
            <person name="Schaeberle T.F."/>
        </authorList>
    </citation>
    <scope>NUCLEOTIDE SEQUENCE [LARGE SCALE GENOMIC DNA]</scope>
    <source>
        <strain evidence="1 2">SWB007</strain>
    </source>
</reference>
<evidence type="ECO:0008006" key="3">
    <source>
        <dbReference type="Google" id="ProtNLM"/>
    </source>
</evidence>
<dbReference type="RefSeq" id="WP_106091626.1">
    <property type="nucleotide sequence ID" value="NZ_PVNL01000097.1"/>
</dbReference>
<accession>A0A2S9YJ63</accession>
<dbReference type="EMBL" id="PVNL01000097">
    <property type="protein sequence ID" value="PRQ05076.1"/>
    <property type="molecule type" value="Genomic_DNA"/>
</dbReference>
<dbReference type="OrthoDB" id="8592135at2"/>
<organism evidence="1 2">
    <name type="scientific">Enhygromyxa salina</name>
    <dbReference type="NCBI Taxonomy" id="215803"/>
    <lineage>
        <taxon>Bacteria</taxon>
        <taxon>Pseudomonadati</taxon>
        <taxon>Myxococcota</taxon>
        <taxon>Polyangia</taxon>
        <taxon>Nannocystales</taxon>
        <taxon>Nannocystaceae</taxon>
        <taxon>Enhygromyxa</taxon>
    </lineage>
</organism>
<proteinExistence type="predicted"/>
<evidence type="ECO:0000313" key="1">
    <source>
        <dbReference type="EMBL" id="PRQ05076.1"/>
    </source>
</evidence>
<name>A0A2S9YJ63_9BACT</name>
<gene>
    <name evidence="1" type="ORF">ENSA7_47050</name>
</gene>